<dbReference type="Gene3D" id="3.30.300.30">
    <property type="match status" value="1"/>
</dbReference>
<evidence type="ECO:0000256" key="2">
    <source>
        <dbReference type="ARBA" id="ARBA00022840"/>
    </source>
</evidence>
<evidence type="ECO:0000313" key="6">
    <source>
        <dbReference type="Proteomes" id="UP000251993"/>
    </source>
</evidence>
<organism evidence="5 6">
    <name type="scientific">Runella rosea</name>
    <dbReference type="NCBI Taxonomy" id="2259595"/>
    <lineage>
        <taxon>Bacteria</taxon>
        <taxon>Pseudomonadati</taxon>
        <taxon>Bacteroidota</taxon>
        <taxon>Cytophagia</taxon>
        <taxon>Cytophagales</taxon>
        <taxon>Spirosomataceae</taxon>
        <taxon>Runella</taxon>
    </lineage>
</organism>
<dbReference type="PROSITE" id="PS00455">
    <property type="entry name" value="AMP_BINDING"/>
    <property type="match status" value="1"/>
</dbReference>
<keyword evidence="6" id="KW-1185">Reference proteome</keyword>
<dbReference type="SUPFAM" id="SSF56801">
    <property type="entry name" value="Acetyl-CoA synthetase-like"/>
    <property type="match status" value="1"/>
</dbReference>
<comment type="catalytic activity">
    <reaction evidence="3">
        <text>a long-chain fatty acid + ATP + CoA = a long-chain fatty acyl-CoA + AMP + diphosphate</text>
        <dbReference type="Rhea" id="RHEA:15421"/>
        <dbReference type="ChEBI" id="CHEBI:30616"/>
        <dbReference type="ChEBI" id="CHEBI:33019"/>
        <dbReference type="ChEBI" id="CHEBI:57287"/>
        <dbReference type="ChEBI" id="CHEBI:57560"/>
        <dbReference type="ChEBI" id="CHEBI:83139"/>
        <dbReference type="ChEBI" id="CHEBI:456215"/>
        <dbReference type="EC" id="6.2.1.3"/>
    </reaction>
    <physiologicalReaction direction="left-to-right" evidence="3">
        <dbReference type="Rhea" id="RHEA:15422"/>
    </physiologicalReaction>
</comment>
<evidence type="ECO:0000313" key="5">
    <source>
        <dbReference type="EMBL" id="AXE19585.1"/>
    </source>
</evidence>
<dbReference type="InterPro" id="IPR042099">
    <property type="entry name" value="ANL_N_sf"/>
</dbReference>
<feature type="domain" description="AMP-dependent synthetase/ligase" evidence="4">
    <location>
        <begin position="21"/>
        <end position="395"/>
    </location>
</feature>
<dbReference type="RefSeq" id="WP_114068354.1">
    <property type="nucleotide sequence ID" value="NZ_CP030850.1"/>
</dbReference>
<keyword evidence="1" id="KW-0547">Nucleotide-binding</keyword>
<sequence>MRTTATSNVSELKTVVDYFYQWEKTQPDKVFLRQPFGKKFKDFTWAETGEQVRRLAGYLLSLGLEPQSNIGLVSKNCAEWIIADLAIMMSGHVSVPFYPTLTSDQLNQVLTHSGCQVLFVGKLDNWQGMKKGIPAGVSCISFPTYNPDPEHVQWDDIIAYSKPMTESPRPKLEDLFSIVYTSGTTGNPKGVMLTYKAMASVMHVTQDMMLYHLPETRFFSYLPLCHIAERNVVAVTAVGTGGTVYFAESLDTFAANLAAAQPTHFFAVPRIWTKFQLGILAKMPQKKLDMLLKIPILSGIVKKKIRKGLGLNDAKFILTAAAPMPVSLITWFRRLGIKIQEAYGMTENMGAVCMAPADAPKDGTVGKVYPGVEVKIMPDTGEILTRTEWNMTGYYKEPIMTSETIDEEGWIHTGDVGEIDSEGYIKITGRVKEMYKTSKGEYVAPSQIEFGFADNKLIEQICVVGQSLPQPIALVVLSEIARSVERDAVAQSLAATLSDVNPKLKSYERVQKIVVMREAWTVDNNMLTPTMKTKRNVIEKTYGQMMEPWYEGKENVIWE</sequence>
<dbReference type="Gene3D" id="3.40.50.12780">
    <property type="entry name" value="N-terminal domain of ligase-like"/>
    <property type="match status" value="1"/>
</dbReference>
<dbReference type="OrthoDB" id="9778383at2"/>
<evidence type="ECO:0000259" key="4">
    <source>
        <dbReference type="Pfam" id="PF00501"/>
    </source>
</evidence>
<name>A0A344TLR4_9BACT</name>
<evidence type="ECO:0000256" key="3">
    <source>
        <dbReference type="ARBA" id="ARBA00024484"/>
    </source>
</evidence>
<accession>A0A344TLR4</accession>
<dbReference type="InterPro" id="IPR000873">
    <property type="entry name" value="AMP-dep_synth/lig_dom"/>
</dbReference>
<gene>
    <name evidence="5" type="ORF">DR864_18495</name>
</gene>
<dbReference type="EMBL" id="CP030850">
    <property type="protein sequence ID" value="AXE19585.1"/>
    <property type="molecule type" value="Genomic_DNA"/>
</dbReference>
<dbReference type="Proteomes" id="UP000251993">
    <property type="component" value="Chromosome"/>
</dbReference>
<dbReference type="Pfam" id="PF00501">
    <property type="entry name" value="AMP-binding"/>
    <property type="match status" value="1"/>
</dbReference>
<protein>
    <submittedName>
        <fullName evidence="5">AMP-dependent synthetase</fullName>
    </submittedName>
</protein>
<keyword evidence="2" id="KW-0067">ATP-binding</keyword>
<dbReference type="AlphaFoldDB" id="A0A344TLR4"/>
<evidence type="ECO:0000256" key="1">
    <source>
        <dbReference type="ARBA" id="ARBA00022741"/>
    </source>
</evidence>
<dbReference type="GO" id="GO:0004467">
    <property type="term" value="F:long-chain fatty acid-CoA ligase activity"/>
    <property type="evidence" value="ECO:0007669"/>
    <property type="project" value="UniProtKB-EC"/>
</dbReference>
<dbReference type="GO" id="GO:0005524">
    <property type="term" value="F:ATP binding"/>
    <property type="evidence" value="ECO:0007669"/>
    <property type="project" value="UniProtKB-KW"/>
</dbReference>
<dbReference type="Pfam" id="PF23562">
    <property type="entry name" value="AMP-binding_C_3"/>
    <property type="match status" value="1"/>
</dbReference>
<dbReference type="PANTHER" id="PTHR43272">
    <property type="entry name" value="LONG-CHAIN-FATTY-ACID--COA LIGASE"/>
    <property type="match status" value="1"/>
</dbReference>
<dbReference type="InterPro" id="IPR020845">
    <property type="entry name" value="AMP-binding_CS"/>
</dbReference>
<dbReference type="GO" id="GO:0016020">
    <property type="term" value="C:membrane"/>
    <property type="evidence" value="ECO:0007669"/>
    <property type="project" value="TreeGrafter"/>
</dbReference>
<reference evidence="5 6" key="1">
    <citation type="submission" date="2018-07" db="EMBL/GenBank/DDBJ databases">
        <title>Genome sequencing of Runella.</title>
        <authorList>
            <person name="Baek M.-G."/>
            <person name="Yi H."/>
        </authorList>
    </citation>
    <scope>NUCLEOTIDE SEQUENCE [LARGE SCALE GENOMIC DNA]</scope>
    <source>
        <strain evidence="5 6">HYN0085</strain>
    </source>
</reference>
<dbReference type="InterPro" id="IPR045851">
    <property type="entry name" value="AMP-bd_C_sf"/>
</dbReference>
<proteinExistence type="predicted"/>
<dbReference type="PANTHER" id="PTHR43272:SF33">
    <property type="entry name" value="AMP-BINDING DOMAIN-CONTAINING PROTEIN-RELATED"/>
    <property type="match status" value="1"/>
</dbReference>
<dbReference type="KEGG" id="run:DR864_18495"/>